<dbReference type="GO" id="GO:0016740">
    <property type="term" value="F:transferase activity"/>
    <property type="evidence" value="ECO:0007669"/>
    <property type="project" value="UniProtKB-KW"/>
</dbReference>
<dbReference type="PANTHER" id="PTHR43861:SF3">
    <property type="entry name" value="PUTATIVE (AFU_ORTHOLOGUE AFUA_2G14390)-RELATED"/>
    <property type="match status" value="1"/>
</dbReference>
<dbReference type="SUPFAM" id="SSF53335">
    <property type="entry name" value="S-adenosyl-L-methionine-dependent methyltransferases"/>
    <property type="match status" value="1"/>
</dbReference>
<comment type="caution">
    <text evidence="3">The sequence shown here is derived from an EMBL/GenBank/DDBJ whole genome shotgun (WGS) entry which is preliminary data.</text>
</comment>
<dbReference type="EMBL" id="BIFS01000002">
    <property type="protein sequence ID" value="GCE22886.1"/>
    <property type="molecule type" value="Genomic_DNA"/>
</dbReference>
<dbReference type="AlphaFoldDB" id="A0A402AUT1"/>
<dbReference type="RefSeq" id="WP_161977846.1">
    <property type="nucleotide sequence ID" value="NZ_BIFS01000002.1"/>
</dbReference>
<keyword evidence="4" id="KW-1185">Reference proteome</keyword>
<feature type="domain" description="Methyltransferase" evidence="2">
    <location>
        <begin position="55"/>
        <end position="160"/>
    </location>
</feature>
<name>A0A402AUT1_9CHLR</name>
<keyword evidence="1" id="KW-0808">Transferase</keyword>
<dbReference type="Proteomes" id="UP000287188">
    <property type="component" value="Unassembled WGS sequence"/>
</dbReference>
<dbReference type="Gene3D" id="3.40.50.150">
    <property type="entry name" value="Vaccinia Virus protein VP39"/>
    <property type="match status" value="1"/>
</dbReference>
<evidence type="ECO:0000313" key="4">
    <source>
        <dbReference type="Proteomes" id="UP000287188"/>
    </source>
</evidence>
<dbReference type="CDD" id="cd02440">
    <property type="entry name" value="AdoMet_MTases"/>
    <property type="match status" value="1"/>
</dbReference>
<reference evidence="4" key="1">
    <citation type="submission" date="2018-12" db="EMBL/GenBank/DDBJ databases">
        <title>Tengunoibacter tsumagoiensis gen. nov., sp. nov., Dictyobacter kobayashii sp. nov., D. alpinus sp. nov., and D. joshuensis sp. nov. and description of Dictyobacteraceae fam. nov. within the order Ktedonobacterales isolated from Tengu-no-mugimeshi.</title>
        <authorList>
            <person name="Wang C.M."/>
            <person name="Zheng Y."/>
            <person name="Sakai Y."/>
            <person name="Toyoda A."/>
            <person name="Minakuchi Y."/>
            <person name="Abe K."/>
            <person name="Yokota A."/>
            <person name="Yabe S."/>
        </authorList>
    </citation>
    <scope>NUCLEOTIDE SEQUENCE [LARGE SCALE GENOMIC DNA]</scope>
    <source>
        <strain evidence="4">Uno11</strain>
    </source>
</reference>
<dbReference type="InterPro" id="IPR025714">
    <property type="entry name" value="Methyltranfer_dom"/>
</dbReference>
<evidence type="ECO:0000313" key="3">
    <source>
        <dbReference type="EMBL" id="GCE22886.1"/>
    </source>
</evidence>
<sequence length="292" mass="33066">MVAHESCEEHNHASHQADPGNAAQIAHLFDLSRLLTEAMGGLFTEREPADLIETYTILDISCGPGSWALDVAQGYPQIEVSGVDINEAAIDYARAHARVRRLANVHFYAMDILNELNFPAESFDLINLNLILGSLIPSYYTAIILNSHSLLHSGGTLRLIVSETIECNMPALHNLNMVISTAFANAGQQVCSNGKGAFHNSQLIQQLLQQHRFKSIQLKPYRLDFSARASANKRMYENYRTLCALYEPFILKWQNITSTKEDFWEICQRAFREMLDTNFRAHWHLTTIWGEK</sequence>
<dbReference type="PANTHER" id="PTHR43861">
    <property type="entry name" value="TRANS-ACONITATE 2-METHYLTRANSFERASE-RELATED"/>
    <property type="match status" value="1"/>
</dbReference>
<organism evidence="3 4">
    <name type="scientific">Dictyobacter kobayashii</name>
    <dbReference type="NCBI Taxonomy" id="2014872"/>
    <lineage>
        <taxon>Bacteria</taxon>
        <taxon>Bacillati</taxon>
        <taxon>Chloroflexota</taxon>
        <taxon>Ktedonobacteria</taxon>
        <taxon>Ktedonobacterales</taxon>
        <taxon>Dictyobacteraceae</taxon>
        <taxon>Dictyobacter</taxon>
    </lineage>
</organism>
<evidence type="ECO:0000259" key="2">
    <source>
        <dbReference type="Pfam" id="PF13847"/>
    </source>
</evidence>
<dbReference type="InterPro" id="IPR029063">
    <property type="entry name" value="SAM-dependent_MTases_sf"/>
</dbReference>
<dbReference type="Pfam" id="PF13847">
    <property type="entry name" value="Methyltransf_31"/>
    <property type="match status" value="1"/>
</dbReference>
<gene>
    <name evidence="3" type="ORF">KDK_66860</name>
</gene>
<accession>A0A402AUT1</accession>
<evidence type="ECO:0000256" key="1">
    <source>
        <dbReference type="ARBA" id="ARBA00022679"/>
    </source>
</evidence>
<proteinExistence type="predicted"/>
<protein>
    <recommendedName>
        <fullName evidence="2">Methyltransferase domain-containing protein</fullName>
    </recommendedName>
</protein>